<proteinExistence type="predicted"/>
<evidence type="ECO:0000313" key="2">
    <source>
        <dbReference type="WBParaSite" id="RSKR_0000947100.1"/>
    </source>
</evidence>
<dbReference type="WBParaSite" id="RSKR_0000947100.1">
    <property type="protein sequence ID" value="RSKR_0000947100.1"/>
    <property type="gene ID" value="RSKR_0000947100"/>
</dbReference>
<accession>A0AC35UB97</accession>
<name>A0AC35UB97_9BILA</name>
<organism evidence="1 2">
    <name type="scientific">Rhabditophanes sp. KR3021</name>
    <dbReference type="NCBI Taxonomy" id="114890"/>
    <lineage>
        <taxon>Eukaryota</taxon>
        <taxon>Metazoa</taxon>
        <taxon>Ecdysozoa</taxon>
        <taxon>Nematoda</taxon>
        <taxon>Chromadorea</taxon>
        <taxon>Rhabditida</taxon>
        <taxon>Tylenchina</taxon>
        <taxon>Panagrolaimomorpha</taxon>
        <taxon>Strongyloidoidea</taxon>
        <taxon>Alloionematidae</taxon>
        <taxon>Rhabditophanes</taxon>
    </lineage>
</organism>
<evidence type="ECO:0000313" key="1">
    <source>
        <dbReference type="Proteomes" id="UP000095286"/>
    </source>
</evidence>
<reference evidence="2" key="1">
    <citation type="submission" date="2016-11" db="UniProtKB">
        <authorList>
            <consortium name="WormBaseParasite"/>
        </authorList>
    </citation>
    <scope>IDENTIFICATION</scope>
    <source>
        <strain evidence="2">KR3021</strain>
    </source>
</reference>
<sequence length="152" mass="17060">MNALDDIRALNKDVPIIFAGNKADLERKRNVAQLEVKQAAVQANIPTFEISVALNHEIDDLLLSIIAEIKESLDSSGNLKAKREEVENSGGNQKEIKENDDFQAAIRRFSQRKKKQMGHTGIVEYQNTKCSALNPAGLIERFRQWRKGSVSN</sequence>
<dbReference type="Proteomes" id="UP000095286">
    <property type="component" value="Unplaced"/>
</dbReference>
<protein>
    <submittedName>
        <fullName evidence="2">Ras family protein</fullName>
    </submittedName>
</protein>